<keyword evidence="2" id="KW-1185">Reference proteome</keyword>
<dbReference type="Proteomes" id="UP001054837">
    <property type="component" value="Unassembled WGS sequence"/>
</dbReference>
<evidence type="ECO:0000313" key="1">
    <source>
        <dbReference type="EMBL" id="GIY29641.1"/>
    </source>
</evidence>
<evidence type="ECO:0000313" key="2">
    <source>
        <dbReference type="Proteomes" id="UP001054837"/>
    </source>
</evidence>
<gene>
    <name evidence="1" type="ORF">CDAR_372731</name>
</gene>
<protein>
    <submittedName>
        <fullName evidence="1">Uncharacterized protein</fullName>
    </submittedName>
</protein>
<dbReference type="AlphaFoldDB" id="A0AAV4S8X5"/>
<reference evidence="1 2" key="1">
    <citation type="submission" date="2021-06" db="EMBL/GenBank/DDBJ databases">
        <title>Caerostris darwini draft genome.</title>
        <authorList>
            <person name="Kono N."/>
            <person name="Arakawa K."/>
        </authorList>
    </citation>
    <scope>NUCLEOTIDE SEQUENCE [LARGE SCALE GENOMIC DNA]</scope>
</reference>
<comment type="caution">
    <text evidence="1">The sequence shown here is derived from an EMBL/GenBank/DDBJ whole genome shotgun (WGS) entry which is preliminary data.</text>
</comment>
<accession>A0AAV4S8X5</accession>
<organism evidence="1 2">
    <name type="scientific">Caerostris darwini</name>
    <dbReference type="NCBI Taxonomy" id="1538125"/>
    <lineage>
        <taxon>Eukaryota</taxon>
        <taxon>Metazoa</taxon>
        <taxon>Ecdysozoa</taxon>
        <taxon>Arthropoda</taxon>
        <taxon>Chelicerata</taxon>
        <taxon>Arachnida</taxon>
        <taxon>Araneae</taxon>
        <taxon>Araneomorphae</taxon>
        <taxon>Entelegynae</taxon>
        <taxon>Araneoidea</taxon>
        <taxon>Araneidae</taxon>
        <taxon>Caerostris</taxon>
    </lineage>
</organism>
<proteinExistence type="predicted"/>
<name>A0AAV4S8X5_9ARAC</name>
<sequence length="88" mass="9823">MVSFRKSKESAKMSRLIFCDTKVSAFRVGIVGNGSNTSSEVNKEVKVGAEFADRGFHSFLLAVLMRRIISVDIQLLLFTSLFGYNKDL</sequence>
<dbReference type="EMBL" id="BPLQ01007349">
    <property type="protein sequence ID" value="GIY29641.1"/>
    <property type="molecule type" value="Genomic_DNA"/>
</dbReference>